<name>M4BQE4_HYAAE</name>
<dbReference type="Proteomes" id="UP000011713">
    <property type="component" value="Unassembled WGS sequence"/>
</dbReference>
<proteinExistence type="predicted"/>
<dbReference type="VEuPathDB" id="FungiDB:HpaG808633"/>
<sequence>MERPRREAEEVGLEAARCFLGAVSRDRLHTGRTNADVPQRRVGARLAVKKANIVKVLGERGIHSQGDNAVLKQMRALHRAGELNAKIQRYHSLLWSGAIVNPAPGFTQDILEEV</sequence>
<evidence type="ECO:0000313" key="2">
    <source>
        <dbReference type="Proteomes" id="UP000011713"/>
    </source>
</evidence>
<protein>
    <submittedName>
        <fullName evidence="1">Uncharacterized protein</fullName>
    </submittedName>
</protein>
<accession>M4BQE4</accession>
<dbReference type="EMBL" id="JH598563">
    <property type="status" value="NOT_ANNOTATED_CDS"/>
    <property type="molecule type" value="Genomic_DNA"/>
</dbReference>
<organism evidence="1 2">
    <name type="scientific">Hyaloperonospora arabidopsidis (strain Emoy2)</name>
    <name type="common">Downy mildew agent</name>
    <name type="synonym">Peronospora arabidopsidis</name>
    <dbReference type="NCBI Taxonomy" id="559515"/>
    <lineage>
        <taxon>Eukaryota</taxon>
        <taxon>Sar</taxon>
        <taxon>Stramenopiles</taxon>
        <taxon>Oomycota</taxon>
        <taxon>Peronosporomycetes</taxon>
        <taxon>Peronosporales</taxon>
        <taxon>Peronosporaceae</taxon>
        <taxon>Hyaloperonospora</taxon>
    </lineage>
</organism>
<keyword evidence="2" id="KW-1185">Reference proteome</keyword>
<dbReference type="InParanoid" id="M4BQE4"/>
<reference evidence="1" key="2">
    <citation type="submission" date="2015-06" db="UniProtKB">
        <authorList>
            <consortium name="EnsemblProtists"/>
        </authorList>
    </citation>
    <scope>IDENTIFICATION</scope>
    <source>
        <strain evidence="1">Emoy2</strain>
    </source>
</reference>
<dbReference type="STRING" id="559515.M4BQE4"/>
<dbReference type="EnsemblProtists" id="HpaT808633">
    <property type="protein sequence ID" value="HpaP808633"/>
    <property type="gene ID" value="HpaG808633"/>
</dbReference>
<evidence type="ECO:0000313" key="1">
    <source>
        <dbReference type="EnsemblProtists" id="HpaP808633"/>
    </source>
</evidence>
<dbReference type="AlphaFoldDB" id="M4BQE4"/>
<reference evidence="2" key="1">
    <citation type="journal article" date="2010" name="Science">
        <title>Signatures of adaptation to obligate biotrophy in the Hyaloperonospora arabidopsidis genome.</title>
        <authorList>
            <person name="Baxter L."/>
            <person name="Tripathy S."/>
            <person name="Ishaque N."/>
            <person name="Boot N."/>
            <person name="Cabral A."/>
            <person name="Kemen E."/>
            <person name="Thines M."/>
            <person name="Ah-Fong A."/>
            <person name="Anderson R."/>
            <person name="Badejoko W."/>
            <person name="Bittner-Eddy P."/>
            <person name="Boore J.L."/>
            <person name="Chibucos M.C."/>
            <person name="Coates M."/>
            <person name="Dehal P."/>
            <person name="Delehaunty K."/>
            <person name="Dong S."/>
            <person name="Downton P."/>
            <person name="Dumas B."/>
            <person name="Fabro G."/>
            <person name="Fronick C."/>
            <person name="Fuerstenberg S.I."/>
            <person name="Fulton L."/>
            <person name="Gaulin E."/>
            <person name="Govers F."/>
            <person name="Hughes L."/>
            <person name="Humphray S."/>
            <person name="Jiang R.H."/>
            <person name="Judelson H."/>
            <person name="Kamoun S."/>
            <person name="Kyung K."/>
            <person name="Meijer H."/>
            <person name="Minx P."/>
            <person name="Morris P."/>
            <person name="Nelson J."/>
            <person name="Phuntumart V."/>
            <person name="Qutob D."/>
            <person name="Rehmany A."/>
            <person name="Rougon-Cardoso A."/>
            <person name="Ryden P."/>
            <person name="Torto-Alalibo T."/>
            <person name="Studholme D."/>
            <person name="Wang Y."/>
            <person name="Win J."/>
            <person name="Wood J."/>
            <person name="Clifton S.W."/>
            <person name="Rogers J."/>
            <person name="Van den Ackerveken G."/>
            <person name="Jones J.D."/>
            <person name="McDowell J.M."/>
            <person name="Beynon J."/>
            <person name="Tyler B.M."/>
        </authorList>
    </citation>
    <scope>NUCLEOTIDE SEQUENCE [LARGE SCALE GENOMIC DNA]</scope>
    <source>
        <strain evidence="2">Emoy2</strain>
    </source>
</reference>
<dbReference type="HOGENOM" id="CLU_2125859_0_0_1"/>